<reference evidence="2" key="1">
    <citation type="submission" date="2025-08" db="UniProtKB">
        <authorList>
            <consortium name="RefSeq"/>
        </authorList>
    </citation>
    <scope>IDENTIFICATION</scope>
    <source>
        <strain evidence="2">USDA-PBARC FA_bdor</strain>
        <tissue evidence="2">Whole organism</tissue>
    </source>
</reference>
<dbReference type="GeneID" id="105267372"/>
<accession>A0A9R1U0E0</accession>
<dbReference type="OrthoDB" id="201709at2759"/>
<name>A0A9R1U0E0_9HYME</name>
<dbReference type="PANTHER" id="PTHR46263:SF1">
    <property type="entry name" value="ARMADILLO REPEAT-CONTAINING PROTEIN 7"/>
    <property type="match status" value="1"/>
</dbReference>
<keyword evidence="1" id="KW-1185">Reference proteome</keyword>
<protein>
    <submittedName>
        <fullName evidence="2">Armadillo repeat-containing protein 7</fullName>
    </submittedName>
</protein>
<dbReference type="RefSeq" id="XP_011304481.1">
    <property type="nucleotide sequence ID" value="XM_011306179.1"/>
</dbReference>
<dbReference type="InterPro" id="IPR042462">
    <property type="entry name" value="ARMC7"/>
</dbReference>
<organism evidence="1 2">
    <name type="scientific">Fopius arisanus</name>
    <dbReference type="NCBI Taxonomy" id="64838"/>
    <lineage>
        <taxon>Eukaryota</taxon>
        <taxon>Metazoa</taxon>
        <taxon>Ecdysozoa</taxon>
        <taxon>Arthropoda</taxon>
        <taxon>Hexapoda</taxon>
        <taxon>Insecta</taxon>
        <taxon>Pterygota</taxon>
        <taxon>Neoptera</taxon>
        <taxon>Endopterygota</taxon>
        <taxon>Hymenoptera</taxon>
        <taxon>Apocrita</taxon>
        <taxon>Ichneumonoidea</taxon>
        <taxon>Braconidae</taxon>
        <taxon>Opiinae</taxon>
        <taxon>Fopius</taxon>
    </lineage>
</organism>
<dbReference type="Gene3D" id="1.25.10.10">
    <property type="entry name" value="Leucine-rich Repeat Variant"/>
    <property type="match status" value="1"/>
</dbReference>
<dbReference type="AlphaFoldDB" id="A0A9R1U0E0"/>
<dbReference type="InterPro" id="IPR011989">
    <property type="entry name" value="ARM-like"/>
</dbReference>
<sequence>MFSTKKRLIERTGYNNVGRYDYLKLLSTEFKTTSSTDGKRQVLGNLANFAYDPVNYEYIRLLNIIDLFLCVLSDSDRILVRFSIGGICNLCSDPINKEYILRNRGVALVFSLLQSPDEETVLSAITTLMFLITDASRSEIITPAVIGQLEIFKNSTNKRIQNLAIIFLRDHCGEN</sequence>
<dbReference type="KEGG" id="fas:105267372"/>
<dbReference type="Proteomes" id="UP000694866">
    <property type="component" value="Unplaced"/>
</dbReference>
<evidence type="ECO:0000313" key="1">
    <source>
        <dbReference type="Proteomes" id="UP000694866"/>
    </source>
</evidence>
<dbReference type="PANTHER" id="PTHR46263">
    <property type="entry name" value="ARMADILLO REPEAT-CONTAINING PROTEIN 7"/>
    <property type="match status" value="1"/>
</dbReference>
<dbReference type="SUPFAM" id="SSF48371">
    <property type="entry name" value="ARM repeat"/>
    <property type="match status" value="1"/>
</dbReference>
<evidence type="ECO:0000313" key="2">
    <source>
        <dbReference type="RefSeq" id="XP_011304481.1"/>
    </source>
</evidence>
<proteinExistence type="predicted"/>
<gene>
    <name evidence="2" type="primary">LOC105267372</name>
</gene>
<dbReference type="InterPro" id="IPR016024">
    <property type="entry name" value="ARM-type_fold"/>
</dbReference>